<evidence type="ECO:0000313" key="4">
    <source>
        <dbReference type="Proteomes" id="UP000538929"/>
    </source>
</evidence>
<protein>
    <submittedName>
        <fullName evidence="3">DUF4439 domain-containing protein</fullName>
    </submittedName>
</protein>
<dbReference type="Gene3D" id="1.20.1260.10">
    <property type="match status" value="1"/>
</dbReference>
<gene>
    <name evidence="3" type="ORF">FNQ90_20630</name>
</gene>
<reference evidence="4" key="1">
    <citation type="submission" date="2019-10" db="EMBL/GenBank/DDBJ databases">
        <title>Streptomyces sp. nov., a novel actinobacterium isolated from alkaline environment.</title>
        <authorList>
            <person name="Golinska P."/>
        </authorList>
    </citation>
    <scope>NUCLEOTIDE SEQUENCE [LARGE SCALE GENOMIC DNA]</scope>
    <source>
        <strain evidence="4">DSM 42118</strain>
    </source>
</reference>
<dbReference type="EMBL" id="VKHT01000901">
    <property type="protein sequence ID" value="MBB0246452.1"/>
    <property type="molecule type" value="Genomic_DNA"/>
</dbReference>
<sequence length="189" mass="18952">MARRMGTDGMDPNAELSATRAALAAEHAAVYGYGVAGAAAGDGGAAGDLRQAWSGHRARRDALARRIRDLGGDPPAAAAGYALPFEVTDDSSALALAAELETKVAAVYADLVRASGGDARREAAIALREAAVLAARWHGRAVAFPGVAEYAVPGDPAGRPEGDGDGNHTAQARPPAGVATVPGAGFGQD</sequence>
<name>A0A7W3TGQ1_9ACTN</name>
<dbReference type="RefSeq" id="WP_182607780.1">
    <property type="nucleotide sequence ID" value="NZ_VKHT01000901.1"/>
</dbReference>
<dbReference type="Pfam" id="PF14530">
    <property type="entry name" value="DUF4439"/>
    <property type="match status" value="1"/>
</dbReference>
<organism evidence="3 4">
    <name type="scientific">Streptomyces alkaliphilus</name>
    <dbReference type="NCBI Taxonomy" id="1472722"/>
    <lineage>
        <taxon>Bacteria</taxon>
        <taxon>Bacillati</taxon>
        <taxon>Actinomycetota</taxon>
        <taxon>Actinomycetes</taxon>
        <taxon>Kitasatosporales</taxon>
        <taxon>Streptomycetaceae</taxon>
        <taxon>Streptomyces</taxon>
    </lineage>
</organism>
<evidence type="ECO:0000256" key="1">
    <source>
        <dbReference type="SAM" id="MobiDB-lite"/>
    </source>
</evidence>
<dbReference type="AlphaFoldDB" id="A0A7W3TGQ1"/>
<proteinExistence type="predicted"/>
<keyword evidence="4" id="KW-1185">Reference proteome</keyword>
<dbReference type="SUPFAM" id="SSF47240">
    <property type="entry name" value="Ferritin-like"/>
    <property type="match status" value="1"/>
</dbReference>
<dbReference type="InterPro" id="IPR009078">
    <property type="entry name" value="Ferritin-like_SF"/>
</dbReference>
<feature type="domain" description="DUF4439" evidence="2">
    <location>
        <begin position="18"/>
        <end position="149"/>
    </location>
</feature>
<dbReference type="Proteomes" id="UP000538929">
    <property type="component" value="Unassembled WGS sequence"/>
</dbReference>
<feature type="region of interest" description="Disordered" evidence="1">
    <location>
        <begin position="153"/>
        <end position="189"/>
    </location>
</feature>
<accession>A0A7W3TGQ1</accession>
<evidence type="ECO:0000313" key="3">
    <source>
        <dbReference type="EMBL" id="MBB0246452.1"/>
    </source>
</evidence>
<comment type="caution">
    <text evidence="3">The sequence shown here is derived from an EMBL/GenBank/DDBJ whole genome shotgun (WGS) entry which is preliminary data.</text>
</comment>
<dbReference type="InterPro" id="IPR029447">
    <property type="entry name" value="DUF4439"/>
</dbReference>
<evidence type="ECO:0000259" key="2">
    <source>
        <dbReference type="Pfam" id="PF14530"/>
    </source>
</evidence>
<dbReference type="InterPro" id="IPR012347">
    <property type="entry name" value="Ferritin-like"/>
</dbReference>